<dbReference type="Proteomes" id="UP000608513">
    <property type="component" value="Unassembled WGS sequence"/>
</dbReference>
<accession>A0A923MPQ5</accession>
<evidence type="ECO:0000313" key="1">
    <source>
        <dbReference type="EMBL" id="MBC5782294.1"/>
    </source>
</evidence>
<dbReference type="RefSeq" id="WP_187074997.1">
    <property type="nucleotide sequence ID" value="NZ_JACORT010000001.1"/>
</dbReference>
<protein>
    <submittedName>
        <fullName evidence="1">Uncharacterized protein</fullName>
    </submittedName>
</protein>
<evidence type="ECO:0000313" key="2">
    <source>
        <dbReference type="Proteomes" id="UP000608513"/>
    </source>
</evidence>
<comment type="caution">
    <text evidence="1">The sequence shown here is derived from an EMBL/GenBank/DDBJ whole genome shotgun (WGS) entry which is preliminary data.</text>
</comment>
<sequence length="136" mass="14690">MGEDNSIATLRARVSALVDQEGALLTQAFDASKQGGDRRGVDALFARVQALQVERNRLQKEIGSLLGTRRMHVAAEVWQPGVYDYRPEAGSDTVRVRVSQGPLGLQVELPGRSAPVRIETLHGAFDGPIIGDDAKV</sequence>
<dbReference type="AlphaFoldDB" id="A0A923MPQ5"/>
<organism evidence="1 2">
    <name type="scientific">Ramlibacter cellulosilyticus</name>
    <dbReference type="NCBI Taxonomy" id="2764187"/>
    <lineage>
        <taxon>Bacteria</taxon>
        <taxon>Pseudomonadati</taxon>
        <taxon>Pseudomonadota</taxon>
        <taxon>Betaproteobacteria</taxon>
        <taxon>Burkholderiales</taxon>
        <taxon>Comamonadaceae</taxon>
        <taxon>Ramlibacter</taxon>
    </lineage>
</organism>
<dbReference type="EMBL" id="JACORT010000001">
    <property type="protein sequence ID" value="MBC5782294.1"/>
    <property type="molecule type" value="Genomic_DNA"/>
</dbReference>
<proteinExistence type="predicted"/>
<keyword evidence="2" id="KW-1185">Reference proteome</keyword>
<name>A0A923MPQ5_9BURK</name>
<reference evidence="1" key="1">
    <citation type="submission" date="2020-08" db="EMBL/GenBank/DDBJ databases">
        <title>Ramlibacter sp. USB13 16S ribosomal RNA gene genome sequencing and assembly.</title>
        <authorList>
            <person name="Kang M."/>
        </authorList>
    </citation>
    <scope>NUCLEOTIDE SEQUENCE</scope>
    <source>
        <strain evidence="1">USB13</strain>
    </source>
</reference>
<gene>
    <name evidence="1" type="ORF">H8N03_05015</name>
</gene>